<sequence length="596" mass="66386">MDSIDADDTSESTSISVEEPKTEVTYVYDVPSPCSEDFDTDLEDSDKNEIDRQELKSRENVDIGHITYMEVCQELGTVPIRLVKEQLKQTEVCLQHIGLNTNDVIALTYALLHNSRVESLDLTDNDMSEEAQLHVVEVLRHNNAISSLNMAENKMAPLCAASLGNVIEETTWLTHLNLSGMGLGDEEAKHIATGMRGNVSIVWLNLSHNDIEECGAIHIGKALTINDTLHVLDLSWNHIRTIGAVTLCKGLQENTSISNLNVSWNGFGYEGSIAMEDVLKVNSDLKVLDLTNNRISWEGVKHIIRGLKANKSLQVLKIGTNPITMDGCRKILEVVNKTESCVIHVNMEGIPINCEIEKLAESIAKKRSFTFAHGRITDSKFMMGIKREKREDPFSLLIRYISMMGIRIVDLFRMFDTENGATVSKANFIRGLKKIGAPISEQDMKIVAQRLERKGQGTISYSILANGVRNHLRAERKEDKRQEMMERQKREKRKSILKEGTQRMIPAELQELGMLSSLENKSLSQIFSSASSISSRHGSITGRESLILPPLQESSTNSTGNVHYARTFSLPVTSGVSEKTLGKVKPRQKIGGSLSL</sequence>
<evidence type="ECO:0000313" key="2">
    <source>
        <dbReference type="Proteomes" id="UP000694844"/>
    </source>
</evidence>
<dbReference type="InterPro" id="IPR032675">
    <property type="entry name" value="LRR_dom_sf"/>
</dbReference>
<dbReference type="InterPro" id="IPR052394">
    <property type="entry name" value="LRR-containing"/>
</dbReference>
<dbReference type="OrthoDB" id="120976at2759"/>
<dbReference type="GeneID" id="111130927"/>
<dbReference type="PANTHER" id="PTHR24114:SF2">
    <property type="entry name" value="F-BOX DOMAIN-CONTAINING PROTEIN-RELATED"/>
    <property type="match status" value="1"/>
</dbReference>
<accession>A0A8B8E3N1</accession>
<feature type="compositionally biased region" description="Acidic residues" evidence="1">
    <location>
        <begin position="1"/>
        <end position="10"/>
    </location>
</feature>
<protein>
    <submittedName>
        <fullName evidence="3 4">Leucine-rich repeat-containing protein 74B-like</fullName>
    </submittedName>
</protein>
<evidence type="ECO:0000313" key="4">
    <source>
        <dbReference type="RefSeq" id="XP_022333921.1"/>
    </source>
</evidence>
<dbReference type="RefSeq" id="XP_022333920.1">
    <property type="nucleotide sequence ID" value="XM_022478212.1"/>
</dbReference>
<dbReference type="SUPFAM" id="SSF47473">
    <property type="entry name" value="EF-hand"/>
    <property type="match status" value="1"/>
</dbReference>
<dbReference type="SMART" id="SM00368">
    <property type="entry name" value="LRR_RI"/>
    <property type="match status" value="7"/>
</dbReference>
<dbReference type="Proteomes" id="UP000694844">
    <property type="component" value="Chromosome 4"/>
</dbReference>
<dbReference type="InterPro" id="IPR001611">
    <property type="entry name" value="Leu-rich_rpt"/>
</dbReference>
<feature type="region of interest" description="Disordered" evidence="1">
    <location>
        <begin position="1"/>
        <end position="21"/>
    </location>
</feature>
<dbReference type="Gene3D" id="3.80.10.10">
    <property type="entry name" value="Ribonuclease Inhibitor"/>
    <property type="match status" value="1"/>
</dbReference>
<dbReference type="RefSeq" id="XP_022333921.1">
    <property type="nucleotide sequence ID" value="XM_022478213.1"/>
</dbReference>
<gene>
    <name evidence="3 4" type="primary">LOC111130927</name>
</gene>
<dbReference type="SUPFAM" id="SSF52047">
    <property type="entry name" value="RNI-like"/>
    <property type="match status" value="1"/>
</dbReference>
<organism evidence="2 4">
    <name type="scientific">Crassostrea virginica</name>
    <name type="common">Eastern oyster</name>
    <dbReference type="NCBI Taxonomy" id="6565"/>
    <lineage>
        <taxon>Eukaryota</taxon>
        <taxon>Metazoa</taxon>
        <taxon>Spiralia</taxon>
        <taxon>Lophotrochozoa</taxon>
        <taxon>Mollusca</taxon>
        <taxon>Bivalvia</taxon>
        <taxon>Autobranchia</taxon>
        <taxon>Pteriomorphia</taxon>
        <taxon>Ostreida</taxon>
        <taxon>Ostreoidea</taxon>
        <taxon>Ostreidae</taxon>
        <taxon>Crassostrea</taxon>
    </lineage>
</organism>
<reference evidence="3 4" key="1">
    <citation type="submission" date="2025-04" db="UniProtKB">
        <authorList>
            <consortium name="RefSeq"/>
        </authorList>
    </citation>
    <scope>IDENTIFICATION</scope>
    <source>
        <tissue evidence="3 4">Whole sample</tissue>
    </source>
</reference>
<feature type="region of interest" description="Disordered" evidence="1">
    <location>
        <begin position="475"/>
        <end position="500"/>
    </location>
</feature>
<dbReference type="PANTHER" id="PTHR24114">
    <property type="entry name" value="LEUCINE RICH REPEAT FAMILY PROTEIN"/>
    <property type="match status" value="1"/>
</dbReference>
<dbReference type="AlphaFoldDB" id="A0A8B8E3N1"/>
<evidence type="ECO:0000313" key="3">
    <source>
        <dbReference type="RefSeq" id="XP_022333920.1"/>
    </source>
</evidence>
<keyword evidence="2" id="KW-1185">Reference proteome</keyword>
<dbReference type="PROSITE" id="PS51450">
    <property type="entry name" value="LRR"/>
    <property type="match status" value="1"/>
</dbReference>
<dbReference type="KEGG" id="cvn:111130927"/>
<proteinExistence type="predicted"/>
<dbReference type="Pfam" id="PF13516">
    <property type="entry name" value="LRR_6"/>
    <property type="match status" value="3"/>
</dbReference>
<evidence type="ECO:0000256" key="1">
    <source>
        <dbReference type="SAM" id="MobiDB-lite"/>
    </source>
</evidence>
<dbReference type="InterPro" id="IPR011992">
    <property type="entry name" value="EF-hand-dom_pair"/>
</dbReference>
<name>A0A8B8E3N1_CRAVI</name>
<dbReference type="Gene3D" id="1.10.238.10">
    <property type="entry name" value="EF-hand"/>
    <property type="match status" value="1"/>
</dbReference>